<reference evidence="19 20" key="2">
    <citation type="journal article" date="2015" name="Genome Announc.">
        <title>Complete Genome Sequences of Evolved Arsenate-Resistant Metallosphaera sedula Strains.</title>
        <authorList>
            <person name="Ai C."/>
            <person name="McCarthy S."/>
            <person name="Schackwitz W."/>
            <person name="Martin J."/>
            <person name="Lipzen A."/>
            <person name="Blum P."/>
        </authorList>
    </citation>
    <scope>NUCLEOTIDE SEQUENCE [LARGE SCALE GENOMIC DNA]</scope>
    <source>
        <strain evidence="14 20">ARS120-1</strain>
        <strain evidence="15 19">ARS120-2</strain>
        <strain evidence="12 22">ARS50-1</strain>
        <strain evidence="13 21">ARS50-2</strain>
    </source>
</reference>
<dbReference type="GO" id="GO:0005737">
    <property type="term" value="C:cytoplasm"/>
    <property type="evidence" value="ECO:0007669"/>
    <property type="project" value="UniProtKB-SubCell"/>
</dbReference>
<reference evidence="16 18" key="3">
    <citation type="submission" date="2015-07" db="EMBL/GenBank/DDBJ databases">
        <title>Physiological, transcriptional responses and genome re-sequencing of acid resistant extremely thermoacidophilic Metallosphaera sedula SARC-M1.</title>
        <authorList>
            <person name="Ai C."/>
            <person name="McCarthy S."/>
            <person name="Eckrich V."/>
            <person name="Rudrappa D."/>
            <person name="Qiu G."/>
            <person name="Blum P."/>
        </authorList>
    </citation>
    <scope>NUCLEOTIDE SEQUENCE [LARGE SCALE GENOMIC DNA]</scope>
    <source>
        <strain evidence="16 18">SARC-M1</strain>
    </source>
</reference>
<dbReference type="EMBL" id="CP012176">
    <property type="protein sequence ID" value="AKV82243.1"/>
    <property type="molecule type" value="Genomic_DNA"/>
</dbReference>
<evidence type="ECO:0000256" key="3">
    <source>
        <dbReference type="ARBA" id="ARBA00011716"/>
    </source>
</evidence>
<reference evidence="11 17" key="1">
    <citation type="journal article" date="2014" name="J. Bacteriol.">
        <title>Role of an Archaeal PitA Transporter in the Copper and Arsenic Resistance of Metallosphaera sedula, an Extreme Thermoacidophile.</title>
        <authorList>
            <person name="McCarthy S."/>
            <person name="Ai C."/>
            <person name="Wheaton G."/>
            <person name="Tevatia R."/>
            <person name="Eckrich V."/>
            <person name="Kelly R."/>
            <person name="Blum P."/>
        </authorList>
    </citation>
    <scope>NUCLEOTIDE SEQUENCE [LARGE SCALE GENOMIC DNA]</scope>
    <source>
        <strain evidence="11 17">CuR1</strain>
    </source>
</reference>
<evidence type="ECO:0000256" key="4">
    <source>
        <dbReference type="ARBA" id="ARBA00016304"/>
    </source>
</evidence>
<dbReference type="FunFam" id="1.10.287.370:FF:000013">
    <property type="entry name" value="Prefoldin subunit beta"/>
    <property type="match status" value="1"/>
</dbReference>
<evidence type="ECO:0000313" key="11">
    <source>
        <dbReference type="EMBL" id="AIM26246.1"/>
    </source>
</evidence>
<dbReference type="GeneID" id="97614905"/>
<dbReference type="InterPro" id="IPR002777">
    <property type="entry name" value="PFD_beta-like"/>
</dbReference>
<evidence type="ECO:0000256" key="6">
    <source>
        <dbReference type="ARBA" id="ARBA00023186"/>
    </source>
</evidence>
<evidence type="ECO:0000313" key="17">
    <source>
        <dbReference type="Proteomes" id="UP000029084"/>
    </source>
</evidence>
<evidence type="ECO:0000313" key="13">
    <source>
        <dbReference type="EMBL" id="AKV75507.1"/>
    </source>
</evidence>
<evidence type="ECO:0000256" key="8">
    <source>
        <dbReference type="ARBA" id="ARBA00033461"/>
    </source>
</evidence>
<dbReference type="AlphaFoldDB" id="A0A088E1T5"/>
<gene>
    <name evidence="9" type="primary">pfdB</name>
    <name evidence="11" type="ORF">HA72_0082</name>
    <name evidence="12" type="ORF">MsedA_0087</name>
    <name evidence="13" type="ORF">MsedB_0087</name>
    <name evidence="14" type="ORF">MsedC_0086</name>
    <name evidence="15" type="ORF">MsedD_0087</name>
    <name evidence="16" type="ORF">MsedE_0087</name>
</gene>
<dbReference type="GO" id="GO:0051082">
    <property type="term" value="F:unfolded protein binding"/>
    <property type="evidence" value="ECO:0007669"/>
    <property type="project" value="UniProtKB-UniRule"/>
</dbReference>
<protein>
    <recommendedName>
        <fullName evidence="4 9">Prefoldin subunit beta</fullName>
    </recommendedName>
    <alternativeName>
        <fullName evidence="8 9">GimC subunit beta</fullName>
    </alternativeName>
</protein>
<dbReference type="CDD" id="cd23162">
    <property type="entry name" value="Prefoldin_beta_GimC"/>
    <property type="match status" value="1"/>
</dbReference>
<dbReference type="GO" id="GO:0016272">
    <property type="term" value="C:prefoldin complex"/>
    <property type="evidence" value="ECO:0007669"/>
    <property type="project" value="UniProtKB-UniRule"/>
</dbReference>
<dbReference type="Proteomes" id="UP000061362">
    <property type="component" value="Chromosome"/>
</dbReference>
<comment type="subcellular location">
    <subcellularLocation>
        <location evidence="1 9">Cytoplasm</location>
    </subcellularLocation>
</comment>
<sequence>MAERIPPELQTQLLKLQQLQSQLERLTYEKSVIEGELREVNEVLKELANIPQDSPVYKIVGNLLIKQDRNNVQNELNERKELLELKSRTYQKQEGLLRKQFEDLQKKVNELIQKYYPQGAPGASPPKA</sequence>
<evidence type="ECO:0000256" key="2">
    <source>
        <dbReference type="ARBA" id="ARBA00008045"/>
    </source>
</evidence>
<evidence type="ECO:0000313" key="12">
    <source>
        <dbReference type="EMBL" id="AKV73263.1"/>
    </source>
</evidence>
<dbReference type="Proteomes" id="UP000068832">
    <property type="component" value="Chromosome"/>
</dbReference>
<dbReference type="Pfam" id="PF01920">
    <property type="entry name" value="Prefoldin_2"/>
    <property type="match status" value="1"/>
</dbReference>
<dbReference type="PATRIC" id="fig|43687.5.peg.84"/>
<dbReference type="HAMAP" id="MF_00307">
    <property type="entry name" value="PfdB"/>
    <property type="match status" value="1"/>
</dbReference>
<dbReference type="Gene3D" id="1.10.287.370">
    <property type="match status" value="1"/>
</dbReference>
<dbReference type="Proteomes" id="UP000029084">
    <property type="component" value="Chromosome"/>
</dbReference>
<dbReference type="RefSeq" id="WP_011921228.1">
    <property type="nucleotide sequence ID" value="NZ_AP019770.1"/>
</dbReference>
<keyword evidence="5 9" id="KW-0963">Cytoplasm</keyword>
<dbReference type="EMBL" id="CP008822">
    <property type="protein sequence ID" value="AIM26246.1"/>
    <property type="molecule type" value="Genomic_DNA"/>
</dbReference>
<evidence type="ECO:0000313" key="15">
    <source>
        <dbReference type="EMBL" id="AKV79998.1"/>
    </source>
</evidence>
<dbReference type="GO" id="GO:0051087">
    <property type="term" value="F:protein-folding chaperone binding"/>
    <property type="evidence" value="ECO:0007669"/>
    <property type="project" value="TreeGrafter"/>
</dbReference>
<evidence type="ECO:0000313" key="16">
    <source>
        <dbReference type="EMBL" id="AKV82243.1"/>
    </source>
</evidence>
<keyword evidence="10" id="KW-0175">Coiled coil</keyword>
<dbReference type="PANTHER" id="PTHR21431:SF0">
    <property type="entry name" value="PREFOLDIN SUBUNIT 6"/>
    <property type="match status" value="1"/>
</dbReference>
<name>A0A088E1T5_9CREN</name>
<evidence type="ECO:0000256" key="9">
    <source>
        <dbReference type="HAMAP-Rule" id="MF_00307"/>
    </source>
</evidence>
<evidence type="ECO:0000256" key="7">
    <source>
        <dbReference type="ARBA" id="ARBA00025077"/>
    </source>
</evidence>
<dbReference type="GO" id="GO:0051131">
    <property type="term" value="P:chaperone-mediated protein complex assembly"/>
    <property type="evidence" value="ECO:0007669"/>
    <property type="project" value="TreeGrafter"/>
</dbReference>
<dbReference type="Proteomes" id="UP000062475">
    <property type="component" value="Chromosome"/>
</dbReference>
<comment type="subunit">
    <text evidence="3 9">Heterohexamer of two alpha and four beta subunits.</text>
</comment>
<comment type="similarity">
    <text evidence="2 9">Belongs to the prefoldin subunit beta family.</text>
</comment>
<evidence type="ECO:0000313" key="20">
    <source>
        <dbReference type="Proteomes" id="UP000062398"/>
    </source>
</evidence>
<dbReference type="NCBIfam" id="TIGR02338">
    <property type="entry name" value="gimC_beta"/>
    <property type="match status" value="1"/>
</dbReference>
<dbReference type="PANTHER" id="PTHR21431">
    <property type="entry name" value="PREFOLDIN SUBUNIT 6"/>
    <property type="match status" value="1"/>
</dbReference>
<dbReference type="Proteomes" id="UP000062398">
    <property type="component" value="Chromosome"/>
</dbReference>
<evidence type="ECO:0000313" key="14">
    <source>
        <dbReference type="EMBL" id="AKV77753.1"/>
    </source>
</evidence>
<evidence type="ECO:0000313" key="18">
    <source>
        <dbReference type="Proteomes" id="UP000056255"/>
    </source>
</evidence>
<evidence type="ECO:0000256" key="10">
    <source>
        <dbReference type="SAM" id="Coils"/>
    </source>
</evidence>
<feature type="coiled-coil region" evidence="10">
    <location>
        <begin position="9"/>
        <end position="36"/>
    </location>
</feature>
<dbReference type="OMA" id="ERVQDQF"/>
<dbReference type="SUPFAM" id="SSF46579">
    <property type="entry name" value="Prefoldin"/>
    <property type="match status" value="1"/>
</dbReference>
<evidence type="ECO:0000256" key="1">
    <source>
        <dbReference type="ARBA" id="ARBA00004496"/>
    </source>
</evidence>
<dbReference type="InterPro" id="IPR009053">
    <property type="entry name" value="Prefoldin"/>
</dbReference>
<dbReference type="EMBL" id="CP012174">
    <property type="protein sequence ID" value="AKV77753.1"/>
    <property type="molecule type" value="Genomic_DNA"/>
</dbReference>
<dbReference type="GO" id="GO:0006457">
    <property type="term" value="P:protein folding"/>
    <property type="evidence" value="ECO:0007669"/>
    <property type="project" value="UniProtKB-UniRule"/>
</dbReference>
<dbReference type="EMBL" id="CP012175">
    <property type="protein sequence ID" value="AKV79998.1"/>
    <property type="molecule type" value="Genomic_DNA"/>
</dbReference>
<dbReference type="EMBL" id="CP012172">
    <property type="protein sequence ID" value="AKV73263.1"/>
    <property type="molecule type" value="Genomic_DNA"/>
</dbReference>
<organism evidence="11 17">
    <name type="scientific">Metallosphaera sedula</name>
    <dbReference type="NCBI Taxonomy" id="43687"/>
    <lineage>
        <taxon>Archaea</taxon>
        <taxon>Thermoproteota</taxon>
        <taxon>Thermoprotei</taxon>
        <taxon>Sulfolobales</taxon>
        <taxon>Sulfolobaceae</taxon>
        <taxon>Metallosphaera</taxon>
    </lineage>
</organism>
<dbReference type="InterPro" id="IPR012713">
    <property type="entry name" value="PfdB"/>
</dbReference>
<accession>A0A088E1T5</accession>
<evidence type="ECO:0000313" key="22">
    <source>
        <dbReference type="Proteomes" id="UP000068832"/>
    </source>
</evidence>
<evidence type="ECO:0000313" key="19">
    <source>
        <dbReference type="Proteomes" id="UP000061362"/>
    </source>
</evidence>
<proteinExistence type="inferred from homology"/>
<keyword evidence="6 9" id="KW-0143">Chaperone</keyword>
<dbReference type="EMBL" id="CP012173">
    <property type="protein sequence ID" value="AKV75507.1"/>
    <property type="molecule type" value="Genomic_DNA"/>
</dbReference>
<dbReference type="Proteomes" id="UP000056255">
    <property type="component" value="Chromosome"/>
</dbReference>
<comment type="function">
    <text evidence="7 9">Molecular chaperone capable of stabilizing a range of proteins. Seems to fulfill an ATP-independent, HSP70-like function in archaeal de novo protein folding.</text>
</comment>
<evidence type="ECO:0000313" key="21">
    <source>
        <dbReference type="Proteomes" id="UP000062475"/>
    </source>
</evidence>
<feature type="coiled-coil region" evidence="10">
    <location>
        <begin position="65"/>
        <end position="114"/>
    </location>
</feature>
<dbReference type="OrthoDB" id="204796at2157"/>
<evidence type="ECO:0000256" key="5">
    <source>
        <dbReference type="ARBA" id="ARBA00022490"/>
    </source>
</evidence>